<dbReference type="SMART" id="SM00320">
    <property type="entry name" value="WD40"/>
    <property type="match status" value="6"/>
</dbReference>
<dbReference type="InterPro" id="IPR015943">
    <property type="entry name" value="WD40/YVTN_repeat-like_dom_sf"/>
</dbReference>
<dbReference type="Gene3D" id="2.130.10.10">
    <property type="entry name" value="YVTN repeat-like/Quinoprotein amine dehydrogenase"/>
    <property type="match status" value="2"/>
</dbReference>
<dbReference type="PANTHER" id="PTHR19848:SF8">
    <property type="entry name" value="F-BOX AND WD REPEAT DOMAIN CONTAINING 7"/>
    <property type="match status" value="1"/>
</dbReference>
<dbReference type="InterPro" id="IPR019775">
    <property type="entry name" value="WD40_repeat_CS"/>
</dbReference>
<dbReference type="PRINTS" id="PR00320">
    <property type="entry name" value="GPROTEINBRPT"/>
</dbReference>
<keyword evidence="1 3" id="KW-0853">WD repeat</keyword>
<evidence type="ECO:0000256" key="2">
    <source>
        <dbReference type="ARBA" id="ARBA00022737"/>
    </source>
</evidence>
<protein>
    <submittedName>
        <fullName evidence="4">WD40 repeat domain-containing protein</fullName>
    </submittedName>
</protein>
<gene>
    <name evidence="4" type="ORF">JKP34_07740</name>
</gene>
<dbReference type="PROSITE" id="PS00678">
    <property type="entry name" value="WD_REPEATS_1"/>
    <property type="match status" value="1"/>
</dbReference>
<organism evidence="4 5">
    <name type="scientific">Marivirga atlantica</name>
    <dbReference type="NCBI Taxonomy" id="1548457"/>
    <lineage>
        <taxon>Bacteria</taxon>
        <taxon>Pseudomonadati</taxon>
        <taxon>Bacteroidota</taxon>
        <taxon>Cytophagia</taxon>
        <taxon>Cytophagales</taxon>
        <taxon>Marivirgaceae</taxon>
        <taxon>Marivirga</taxon>
    </lineage>
</organism>
<keyword evidence="2" id="KW-0677">Repeat</keyword>
<feature type="repeat" description="WD" evidence="3">
    <location>
        <begin position="179"/>
        <end position="211"/>
    </location>
</feature>
<feature type="repeat" description="WD" evidence="3">
    <location>
        <begin position="268"/>
        <end position="305"/>
    </location>
</feature>
<dbReference type="EMBL" id="JAERQG010000002">
    <property type="protein sequence ID" value="MBL0765136.1"/>
    <property type="molecule type" value="Genomic_DNA"/>
</dbReference>
<name>A0A937AEB8_9BACT</name>
<dbReference type="Proteomes" id="UP000642920">
    <property type="component" value="Unassembled WGS sequence"/>
</dbReference>
<evidence type="ECO:0000313" key="5">
    <source>
        <dbReference type="Proteomes" id="UP000642920"/>
    </source>
</evidence>
<proteinExistence type="predicted"/>
<dbReference type="AlphaFoldDB" id="A0A937AEB8"/>
<dbReference type="InterPro" id="IPR001680">
    <property type="entry name" value="WD40_rpt"/>
</dbReference>
<dbReference type="InterPro" id="IPR011047">
    <property type="entry name" value="Quinoprotein_ADH-like_sf"/>
</dbReference>
<dbReference type="PROSITE" id="PS50294">
    <property type="entry name" value="WD_REPEATS_REGION"/>
    <property type="match status" value="3"/>
</dbReference>
<dbReference type="PROSITE" id="PS50082">
    <property type="entry name" value="WD_REPEATS_2"/>
    <property type="match status" value="3"/>
</dbReference>
<dbReference type="InterPro" id="IPR020472">
    <property type="entry name" value="WD40_PAC1"/>
</dbReference>
<dbReference type="SUPFAM" id="SSF50998">
    <property type="entry name" value="Quinoprotein alcohol dehydrogenase-like"/>
    <property type="match status" value="1"/>
</dbReference>
<dbReference type="PANTHER" id="PTHR19848">
    <property type="entry name" value="WD40 REPEAT PROTEIN"/>
    <property type="match status" value="1"/>
</dbReference>
<keyword evidence="5" id="KW-1185">Reference proteome</keyword>
<feature type="repeat" description="WD" evidence="3">
    <location>
        <begin position="221"/>
        <end position="262"/>
    </location>
</feature>
<evidence type="ECO:0000256" key="1">
    <source>
        <dbReference type="ARBA" id="ARBA00022574"/>
    </source>
</evidence>
<evidence type="ECO:0000313" key="4">
    <source>
        <dbReference type="EMBL" id="MBL0765136.1"/>
    </source>
</evidence>
<evidence type="ECO:0000256" key="3">
    <source>
        <dbReference type="PROSITE-ProRule" id="PRU00221"/>
    </source>
</evidence>
<dbReference type="RefSeq" id="WP_201919480.1">
    <property type="nucleotide sequence ID" value="NZ_JAERQG010000002.1"/>
</dbReference>
<reference evidence="4" key="1">
    <citation type="submission" date="2021-01" db="EMBL/GenBank/DDBJ databases">
        <title>Marivirga sp. nov., isolated from intertidal surface sediments.</title>
        <authorList>
            <person name="Zhang M."/>
        </authorList>
    </citation>
    <scope>NUCLEOTIDE SEQUENCE</scope>
    <source>
        <strain evidence="4">SM1354</strain>
    </source>
</reference>
<accession>A0A937AEB8</accession>
<comment type="caution">
    <text evidence="4">The sequence shown here is derived from an EMBL/GenBank/DDBJ whole genome shotgun (WGS) entry which is preliminary data.</text>
</comment>
<sequence>MPKINVEKIQSLTGHKDCLYTIIEGEQSNLIYTSGGDGLVVRWNLDQPDLGEMVAKVHNSVYALAIDQQAQQLYIGHNFEGVHALDLLTKETKNSSKITDNYIFDLKIVDNQIYCACGNGQLVILDKQSLQLINKLKVSDASLRSLDFNKTSNELAIGTSDNTIYILDISGKPKLKQKLDAHTNSVFTTKFHPHLPYLLSAGRDAHLKIWNTLNYNLEEDIVAHMYAINNISFSPSGEFFATCSMDKSIKLWDAKSFKLLKVIDKARHAGHGTSVNKLLWTDHNHLLVSVSDDRTASIWNIQTEN</sequence>
<dbReference type="Pfam" id="PF00400">
    <property type="entry name" value="WD40"/>
    <property type="match status" value="3"/>
</dbReference>